<accession>A0A0C2CGY2</accession>
<name>A0A0C2CGY2_9BILA</name>
<proteinExistence type="predicted"/>
<dbReference type="OrthoDB" id="5875293at2759"/>
<reference evidence="2 3" key="1">
    <citation type="submission" date="2013-12" db="EMBL/GenBank/DDBJ databases">
        <title>Draft genome of the parsitic nematode Ancylostoma duodenale.</title>
        <authorList>
            <person name="Mitreva M."/>
        </authorList>
    </citation>
    <scope>NUCLEOTIDE SEQUENCE [LARGE SCALE GENOMIC DNA]</scope>
    <source>
        <strain evidence="2 3">Zhejiang</strain>
    </source>
</reference>
<sequence>MSDPVVDEHLEEELERENEDERHEGGEQAEQLPEEENQTSKSPEMDEEDVAEMSMIAAQIESAEDFNLTFETVDTSDLHEEEKPKGRRRSLKNVSPLYESERHEIEDFLEEGINESKESVLVRFSMTC</sequence>
<dbReference type="EMBL" id="KN736986">
    <property type="protein sequence ID" value="KIH55643.1"/>
    <property type="molecule type" value="Genomic_DNA"/>
</dbReference>
<evidence type="ECO:0000256" key="1">
    <source>
        <dbReference type="SAM" id="MobiDB-lite"/>
    </source>
</evidence>
<feature type="compositionally biased region" description="Acidic residues" evidence="1">
    <location>
        <begin position="9"/>
        <end position="18"/>
    </location>
</feature>
<protein>
    <submittedName>
        <fullName evidence="2">Uncharacterized protein</fullName>
    </submittedName>
</protein>
<keyword evidence="3" id="KW-1185">Reference proteome</keyword>
<gene>
    <name evidence="2" type="ORF">ANCDUO_14195</name>
</gene>
<feature type="region of interest" description="Disordered" evidence="1">
    <location>
        <begin position="73"/>
        <end position="93"/>
    </location>
</feature>
<dbReference type="Proteomes" id="UP000054047">
    <property type="component" value="Unassembled WGS sequence"/>
</dbReference>
<evidence type="ECO:0000313" key="2">
    <source>
        <dbReference type="EMBL" id="KIH55643.1"/>
    </source>
</evidence>
<evidence type="ECO:0000313" key="3">
    <source>
        <dbReference type="Proteomes" id="UP000054047"/>
    </source>
</evidence>
<feature type="region of interest" description="Disordered" evidence="1">
    <location>
        <begin position="1"/>
        <end position="49"/>
    </location>
</feature>
<dbReference type="AlphaFoldDB" id="A0A0C2CGY2"/>
<organism evidence="2 3">
    <name type="scientific">Ancylostoma duodenale</name>
    <dbReference type="NCBI Taxonomy" id="51022"/>
    <lineage>
        <taxon>Eukaryota</taxon>
        <taxon>Metazoa</taxon>
        <taxon>Ecdysozoa</taxon>
        <taxon>Nematoda</taxon>
        <taxon>Chromadorea</taxon>
        <taxon>Rhabditida</taxon>
        <taxon>Rhabditina</taxon>
        <taxon>Rhabditomorpha</taxon>
        <taxon>Strongyloidea</taxon>
        <taxon>Ancylostomatidae</taxon>
        <taxon>Ancylostomatinae</taxon>
        <taxon>Ancylostoma</taxon>
    </lineage>
</organism>